<dbReference type="RefSeq" id="XP_024331017.1">
    <property type="nucleotide sequence ID" value="XM_024474835.1"/>
</dbReference>
<gene>
    <name evidence="1" type="ORF">AAJ76_2600031558</name>
</gene>
<comment type="caution">
    <text evidence="1">The sequence shown here is derived from an EMBL/GenBank/DDBJ whole genome shotgun (WGS) entry which is preliminary data.</text>
</comment>
<protein>
    <submittedName>
        <fullName evidence="1">Uncharacterized protein</fullName>
    </submittedName>
</protein>
<sequence length="46" mass="5214">MHVKNICIEGKEEGLFYKGITYLILKGTYISENTTAKLSVCQIYIS</sequence>
<name>A0A0F9WEQ7_9MICR</name>
<dbReference type="GeneID" id="36319763"/>
<organism evidence="1 2">
    <name type="scientific">Vairimorpha ceranae</name>
    <dbReference type="NCBI Taxonomy" id="40302"/>
    <lineage>
        <taxon>Eukaryota</taxon>
        <taxon>Fungi</taxon>
        <taxon>Fungi incertae sedis</taxon>
        <taxon>Microsporidia</taxon>
        <taxon>Nosematidae</taxon>
        <taxon>Vairimorpha</taxon>
    </lineage>
</organism>
<dbReference type="Proteomes" id="UP000034350">
    <property type="component" value="Unassembled WGS sequence"/>
</dbReference>
<keyword evidence="2" id="KW-1185">Reference proteome</keyword>
<reference evidence="1 2" key="1">
    <citation type="journal article" date="2015" name="Environ. Microbiol.">
        <title>Genome analyses suggest the presence of polyploidy and recent human-driven expansions in eight global populations of the honeybee pathogen Nosema ceranae.</title>
        <authorList>
            <person name="Pelin A."/>
            <person name="Selman M."/>
            <person name="Aris-Brosou S."/>
            <person name="Farinelli L."/>
            <person name="Corradi N."/>
        </authorList>
    </citation>
    <scope>NUCLEOTIDE SEQUENCE [LARGE SCALE GENOMIC DNA]</scope>
    <source>
        <strain evidence="1 2">PA08 1199</strain>
    </source>
</reference>
<proteinExistence type="predicted"/>
<evidence type="ECO:0000313" key="2">
    <source>
        <dbReference type="Proteomes" id="UP000034350"/>
    </source>
</evidence>
<dbReference type="EMBL" id="JPQZ01000026">
    <property type="protein sequence ID" value="KKO75275.1"/>
    <property type="molecule type" value="Genomic_DNA"/>
</dbReference>
<evidence type="ECO:0000313" key="1">
    <source>
        <dbReference type="EMBL" id="KKO75275.1"/>
    </source>
</evidence>
<dbReference type="VEuPathDB" id="MicrosporidiaDB:AAJ76_2600031558"/>
<dbReference type="AlphaFoldDB" id="A0A0F9WEQ7"/>
<accession>A0A0F9WEQ7</accession>